<dbReference type="PANTHER" id="PTHR35368">
    <property type="entry name" value="HYDROPEROXIDE REDUCTASE"/>
    <property type="match status" value="1"/>
</dbReference>
<sequence length="195" mass="21658">MPNQEYSAKNIKSKKDTSVVHERHLVLKEKYLEDSTSGWITDSAEVIGINLHDPFRTSVSINNKMKVPFKIGVHNAVGGDHDFPNPGDLLCASLASCFESTIRLISNKLGIELIETKINATAQVDVRGTLMFDKSVPVEFQSMHIDALIIAKNTTEKLLHQLIEGAKRSCIVYQTIKKGTPITLKSDVKTKNNKL</sequence>
<dbReference type="InterPro" id="IPR052924">
    <property type="entry name" value="OsmC/Ohr_hydroprdx_reductase"/>
</dbReference>
<protein>
    <submittedName>
        <fullName evidence="1">OsmC family protein</fullName>
    </submittedName>
</protein>
<evidence type="ECO:0000313" key="2">
    <source>
        <dbReference type="Proteomes" id="UP000321456"/>
    </source>
</evidence>
<dbReference type="Gene3D" id="3.30.300.20">
    <property type="match status" value="1"/>
</dbReference>
<dbReference type="PANTHER" id="PTHR35368:SF1">
    <property type="entry name" value="HYDROPEROXIDE REDUCTASE"/>
    <property type="match status" value="1"/>
</dbReference>
<dbReference type="Pfam" id="PF02566">
    <property type="entry name" value="OsmC"/>
    <property type="match status" value="1"/>
</dbReference>
<keyword evidence="2" id="KW-1185">Reference proteome</keyword>
<accession>A0A5C8V9E3</accession>
<dbReference type="SUPFAM" id="SSF82784">
    <property type="entry name" value="OsmC-like"/>
    <property type="match status" value="1"/>
</dbReference>
<gene>
    <name evidence="1" type="ORF">FVB32_05895</name>
</gene>
<proteinExistence type="predicted"/>
<dbReference type="EMBL" id="VRUR01000001">
    <property type="protein sequence ID" value="TXN37820.1"/>
    <property type="molecule type" value="Genomic_DNA"/>
</dbReference>
<reference evidence="1 2" key="1">
    <citation type="submission" date="2019-08" db="EMBL/GenBank/DDBJ databases">
        <title>Professor.</title>
        <authorList>
            <person name="Park J.S."/>
        </authorList>
    </citation>
    <scope>NUCLEOTIDE SEQUENCE [LARGE SCALE GENOMIC DNA]</scope>
    <source>
        <strain evidence="1 2">176CP5-101</strain>
    </source>
</reference>
<dbReference type="InterPro" id="IPR015946">
    <property type="entry name" value="KH_dom-like_a/b"/>
</dbReference>
<dbReference type="RefSeq" id="WP_147742117.1">
    <property type="nucleotide sequence ID" value="NZ_VRUR01000001.1"/>
</dbReference>
<comment type="caution">
    <text evidence="1">The sequence shown here is derived from an EMBL/GenBank/DDBJ whole genome shotgun (WGS) entry which is preliminary data.</text>
</comment>
<name>A0A5C8V9E3_9FLAO</name>
<dbReference type="Proteomes" id="UP000321456">
    <property type="component" value="Unassembled WGS sequence"/>
</dbReference>
<dbReference type="InterPro" id="IPR036102">
    <property type="entry name" value="OsmC/Ohrsf"/>
</dbReference>
<dbReference type="InterPro" id="IPR003718">
    <property type="entry name" value="OsmC/Ohr_fam"/>
</dbReference>
<evidence type="ECO:0000313" key="1">
    <source>
        <dbReference type="EMBL" id="TXN37820.1"/>
    </source>
</evidence>
<organism evidence="1 2">
    <name type="scientific">Flagellimonas hymeniacidonis</name>
    <dbReference type="NCBI Taxonomy" id="2603628"/>
    <lineage>
        <taxon>Bacteria</taxon>
        <taxon>Pseudomonadati</taxon>
        <taxon>Bacteroidota</taxon>
        <taxon>Flavobacteriia</taxon>
        <taxon>Flavobacteriales</taxon>
        <taxon>Flavobacteriaceae</taxon>
        <taxon>Flagellimonas</taxon>
    </lineage>
</organism>
<dbReference type="AlphaFoldDB" id="A0A5C8V9E3"/>